<gene>
    <name evidence="5" type="ORF">QO012_002168</name>
</gene>
<feature type="transmembrane region" description="Helical" evidence="3">
    <location>
        <begin position="6"/>
        <end position="25"/>
    </location>
</feature>
<feature type="transmembrane region" description="Helical" evidence="3">
    <location>
        <begin position="121"/>
        <end position="140"/>
    </location>
</feature>
<dbReference type="PANTHER" id="PTHR45138">
    <property type="entry name" value="REGULATORY COMPONENTS OF SENSORY TRANSDUCTION SYSTEM"/>
    <property type="match status" value="1"/>
</dbReference>
<evidence type="ECO:0000259" key="4">
    <source>
        <dbReference type="PROSITE" id="PS50887"/>
    </source>
</evidence>
<dbReference type="Gene3D" id="3.30.70.270">
    <property type="match status" value="1"/>
</dbReference>
<reference evidence="5 6" key="1">
    <citation type="submission" date="2023-07" db="EMBL/GenBank/DDBJ databases">
        <title>Genomic Encyclopedia of Type Strains, Phase IV (KMG-IV): sequencing the most valuable type-strain genomes for metagenomic binning, comparative biology and taxonomic classification.</title>
        <authorList>
            <person name="Goeker M."/>
        </authorList>
    </citation>
    <scope>NUCLEOTIDE SEQUENCE [LARGE SCALE GENOMIC DNA]</scope>
    <source>
        <strain evidence="5 6">DSM 19013</strain>
    </source>
</reference>
<dbReference type="SUPFAM" id="SSF55073">
    <property type="entry name" value="Nucleotide cyclase"/>
    <property type="match status" value="1"/>
</dbReference>
<feature type="transmembrane region" description="Helical" evidence="3">
    <location>
        <begin position="152"/>
        <end position="174"/>
    </location>
</feature>
<accession>A0ABU0HZ90</accession>
<dbReference type="EMBL" id="JAUSVP010000005">
    <property type="protein sequence ID" value="MDQ0447668.1"/>
    <property type="molecule type" value="Genomic_DNA"/>
</dbReference>
<evidence type="ECO:0000256" key="3">
    <source>
        <dbReference type="SAM" id="Phobius"/>
    </source>
</evidence>
<dbReference type="Proteomes" id="UP001231124">
    <property type="component" value="Unassembled WGS sequence"/>
</dbReference>
<dbReference type="Pfam" id="PF00990">
    <property type="entry name" value="GGDEF"/>
    <property type="match status" value="1"/>
</dbReference>
<dbReference type="InterPro" id="IPR050469">
    <property type="entry name" value="Diguanylate_Cyclase"/>
</dbReference>
<comment type="catalytic activity">
    <reaction evidence="2">
        <text>2 GTP = 3',3'-c-di-GMP + 2 diphosphate</text>
        <dbReference type="Rhea" id="RHEA:24898"/>
        <dbReference type="ChEBI" id="CHEBI:33019"/>
        <dbReference type="ChEBI" id="CHEBI:37565"/>
        <dbReference type="ChEBI" id="CHEBI:58805"/>
        <dbReference type="EC" id="2.7.7.65"/>
    </reaction>
</comment>
<feature type="domain" description="GGDEF" evidence="4">
    <location>
        <begin position="248"/>
        <end position="379"/>
    </location>
</feature>
<keyword evidence="3" id="KW-1133">Transmembrane helix</keyword>
<dbReference type="NCBIfam" id="TIGR00254">
    <property type="entry name" value="GGDEF"/>
    <property type="match status" value="1"/>
</dbReference>
<feature type="transmembrane region" description="Helical" evidence="3">
    <location>
        <begin position="94"/>
        <end position="115"/>
    </location>
</feature>
<proteinExistence type="predicted"/>
<keyword evidence="6" id="KW-1185">Reference proteome</keyword>
<sequence>MPALDPATLLMVSCATTFLVGLQFLITWRQMPSRRCLQLWGIAHLVGSCGSVLLALRNVIPDWISIGFGNVAMITAYGVIWSGVRAFERRDSHVIPAVLVSGIWGVLCLIPSFYGSISLRVAVASLVAGVYCTAGAWEFWRGRTEPLPSRRYAIGLLAIYAVCYFVRIPATFMAPLAPGQQPLTSHWVAILCLAAMLFSIASAFTFINMNKERAEREQRLAARTDPLLGIANRRAFLETAEEMLLRRGEAALLLLDLDRFKAVNDRFGHEVGDAVLLAFCAVAEGVLPPSAMFGRLGGEEFGCILTGADAVDAMRVAERIRRTFARIAMPELPGLQLSVSIGIARTSGGGSVDQLLRHADTALYAAKARGRDRIEVAEPALRAA</sequence>
<feature type="transmembrane region" description="Helical" evidence="3">
    <location>
        <begin position="37"/>
        <end position="57"/>
    </location>
</feature>
<keyword evidence="3" id="KW-0812">Transmembrane</keyword>
<feature type="transmembrane region" description="Helical" evidence="3">
    <location>
        <begin position="63"/>
        <end position="82"/>
    </location>
</feature>
<evidence type="ECO:0000256" key="2">
    <source>
        <dbReference type="ARBA" id="ARBA00034247"/>
    </source>
</evidence>
<dbReference type="EC" id="2.7.7.65" evidence="1"/>
<name>A0ABU0HZ90_9HYPH</name>
<organism evidence="5 6">
    <name type="scientific">Methylobacterium aerolatum</name>
    <dbReference type="NCBI Taxonomy" id="418708"/>
    <lineage>
        <taxon>Bacteria</taxon>
        <taxon>Pseudomonadati</taxon>
        <taxon>Pseudomonadota</taxon>
        <taxon>Alphaproteobacteria</taxon>
        <taxon>Hyphomicrobiales</taxon>
        <taxon>Methylobacteriaceae</taxon>
        <taxon>Methylobacterium</taxon>
    </lineage>
</organism>
<dbReference type="CDD" id="cd01949">
    <property type="entry name" value="GGDEF"/>
    <property type="match status" value="1"/>
</dbReference>
<dbReference type="SMART" id="SM00267">
    <property type="entry name" value="GGDEF"/>
    <property type="match status" value="1"/>
</dbReference>
<dbReference type="InterPro" id="IPR043128">
    <property type="entry name" value="Rev_trsase/Diguanyl_cyclase"/>
</dbReference>
<dbReference type="RefSeq" id="WP_306421657.1">
    <property type="nucleotide sequence ID" value="NZ_BPQE01000011.1"/>
</dbReference>
<dbReference type="InterPro" id="IPR000160">
    <property type="entry name" value="GGDEF_dom"/>
</dbReference>
<keyword evidence="3" id="KW-0472">Membrane</keyword>
<evidence type="ECO:0000256" key="1">
    <source>
        <dbReference type="ARBA" id="ARBA00012528"/>
    </source>
</evidence>
<dbReference type="InterPro" id="IPR029787">
    <property type="entry name" value="Nucleotide_cyclase"/>
</dbReference>
<dbReference type="PANTHER" id="PTHR45138:SF9">
    <property type="entry name" value="DIGUANYLATE CYCLASE DGCM-RELATED"/>
    <property type="match status" value="1"/>
</dbReference>
<evidence type="ECO:0000313" key="5">
    <source>
        <dbReference type="EMBL" id="MDQ0447668.1"/>
    </source>
</evidence>
<dbReference type="PROSITE" id="PS50887">
    <property type="entry name" value="GGDEF"/>
    <property type="match status" value="1"/>
</dbReference>
<protein>
    <recommendedName>
        <fullName evidence="1">diguanylate cyclase</fullName>
        <ecNumber evidence="1">2.7.7.65</ecNumber>
    </recommendedName>
</protein>
<feature type="transmembrane region" description="Helical" evidence="3">
    <location>
        <begin position="186"/>
        <end position="209"/>
    </location>
</feature>
<evidence type="ECO:0000313" key="6">
    <source>
        <dbReference type="Proteomes" id="UP001231124"/>
    </source>
</evidence>
<comment type="caution">
    <text evidence="5">The sequence shown here is derived from an EMBL/GenBank/DDBJ whole genome shotgun (WGS) entry which is preliminary data.</text>
</comment>